<gene>
    <name evidence="1" type="ORF">ENM78_03670</name>
</gene>
<dbReference type="EMBL" id="DRZC01000052">
    <property type="protein sequence ID" value="HHQ80536.1"/>
    <property type="molecule type" value="Genomic_DNA"/>
</dbReference>
<proteinExistence type="predicted"/>
<name>A0A7J3ZK97_9CREN</name>
<comment type="caution">
    <text evidence="1">The sequence shown here is derived from an EMBL/GenBank/DDBJ whole genome shotgun (WGS) entry which is preliminary data.</text>
</comment>
<evidence type="ECO:0000313" key="1">
    <source>
        <dbReference type="EMBL" id="HHQ80536.1"/>
    </source>
</evidence>
<sequence>MEAIRRGKFDRDCRPRFFEISAPKLPESVRAFTNLTSVARMELTCKALKLVVERLENSIDAPNAIIPKSLVEGLLPS</sequence>
<accession>A0A7J3ZK97</accession>
<reference evidence="1" key="1">
    <citation type="journal article" date="2020" name="mSystems">
        <title>Genome- and Community-Level Interaction Insights into Carbon Utilization and Element Cycling Functions of Hydrothermarchaeota in Hydrothermal Sediment.</title>
        <authorList>
            <person name="Zhou Z."/>
            <person name="Liu Y."/>
            <person name="Xu W."/>
            <person name="Pan J."/>
            <person name="Luo Z.H."/>
            <person name="Li M."/>
        </authorList>
    </citation>
    <scope>NUCLEOTIDE SEQUENCE [LARGE SCALE GENOMIC DNA]</scope>
    <source>
        <strain evidence="1">SpSt-1116</strain>
    </source>
</reference>
<protein>
    <submittedName>
        <fullName evidence="1">Uncharacterized protein</fullName>
    </submittedName>
</protein>
<organism evidence="1">
    <name type="scientific">Fervidicoccus fontis</name>
    <dbReference type="NCBI Taxonomy" id="683846"/>
    <lineage>
        <taxon>Archaea</taxon>
        <taxon>Thermoproteota</taxon>
        <taxon>Thermoprotei</taxon>
        <taxon>Fervidicoccales</taxon>
        <taxon>Fervidicoccaceae</taxon>
        <taxon>Fervidicoccus</taxon>
    </lineage>
</organism>
<dbReference type="AlphaFoldDB" id="A0A7J3ZK97"/>